<feature type="domain" description="Glycosyltransferase subfamily 4-like N-terminal" evidence="2">
    <location>
        <begin position="29"/>
        <end position="236"/>
    </location>
</feature>
<dbReference type="Gene3D" id="3.40.50.2000">
    <property type="entry name" value="Glycogen Phosphorylase B"/>
    <property type="match status" value="2"/>
</dbReference>
<evidence type="ECO:0000313" key="3">
    <source>
        <dbReference type="EMBL" id="GEO98741.1"/>
    </source>
</evidence>
<dbReference type="OrthoDB" id="9807414at2"/>
<dbReference type="Proteomes" id="UP000321258">
    <property type="component" value="Unassembled WGS sequence"/>
</dbReference>
<dbReference type="RefSeq" id="WP_147077436.1">
    <property type="nucleotide sequence ID" value="NZ_BJZT01000009.1"/>
</dbReference>
<protein>
    <submittedName>
        <fullName evidence="3">Glycosyl transferase</fullName>
    </submittedName>
</protein>
<dbReference type="Pfam" id="PF00534">
    <property type="entry name" value="Glycos_transf_1"/>
    <property type="match status" value="1"/>
</dbReference>
<sequence length="423" mass="46942">MALAERIAAPTASAAGRLLSINNYHYRRGGAEVVFIEQNRLFEEIGWDVVPFAMRHPRNLPSPHEHHFVEEIEFGHAYGPLTRIKHAASIIYSREARARLRDILSEARPDVAHFHNIYHHLSPSFLPVLKQSGVPVVMTVHDLKLACPAYTMLRDGHVCERCKGGRIHNVVVNRCIKGSLPLSGLVMLETAVHRALGLYRDTVDAFAVPSRFYIDKLVEWGWPRERFVHVPNFVDATALRPSTTVGEGFLYVGRLSPEKGLDTLVRAGALSGQPVILVGTGPMEDGLRALAAETGAELRFLGFQTGEALHNAIRGCRAVVLPSTWYENAPISVLEAYALGRPVIGARIGGLPEMIRDGETGAIVPSGDVTALASELVRFARLPAQTLLAMGRAGRRWVEMDFSRESYRDRLLDLYASLRERRR</sequence>
<evidence type="ECO:0000259" key="2">
    <source>
        <dbReference type="Pfam" id="PF13439"/>
    </source>
</evidence>
<feature type="domain" description="Glycosyl transferase family 1" evidence="1">
    <location>
        <begin position="249"/>
        <end position="396"/>
    </location>
</feature>
<reference evidence="3 4" key="1">
    <citation type="submission" date="2019-07" db="EMBL/GenBank/DDBJ databases">
        <title>Whole genome shotgun sequence of Methylobacterium haplocladii NBRC 107714.</title>
        <authorList>
            <person name="Hosoyama A."/>
            <person name="Uohara A."/>
            <person name="Ohji S."/>
            <person name="Ichikawa N."/>
        </authorList>
    </citation>
    <scope>NUCLEOTIDE SEQUENCE [LARGE SCALE GENOMIC DNA]</scope>
    <source>
        <strain evidence="3 4">NBRC 107714</strain>
    </source>
</reference>
<dbReference type="PANTHER" id="PTHR45947:SF13">
    <property type="entry name" value="TRANSFERASE"/>
    <property type="match status" value="1"/>
</dbReference>
<dbReference type="SUPFAM" id="SSF53756">
    <property type="entry name" value="UDP-Glycosyltransferase/glycogen phosphorylase"/>
    <property type="match status" value="1"/>
</dbReference>
<dbReference type="EMBL" id="BJZT01000009">
    <property type="protein sequence ID" value="GEO98741.1"/>
    <property type="molecule type" value="Genomic_DNA"/>
</dbReference>
<dbReference type="Pfam" id="PF13439">
    <property type="entry name" value="Glyco_transf_4"/>
    <property type="match status" value="1"/>
</dbReference>
<comment type="caution">
    <text evidence="3">The sequence shown here is derived from an EMBL/GenBank/DDBJ whole genome shotgun (WGS) entry which is preliminary data.</text>
</comment>
<dbReference type="InterPro" id="IPR050194">
    <property type="entry name" value="Glycosyltransferase_grp1"/>
</dbReference>
<accession>A0A512IM33</accession>
<dbReference type="AlphaFoldDB" id="A0A512IM33"/>
<dbReference type="GO" id="GO:0016757">
    <property type="term" value="F:glycosyltransferase activity"/>
    <property type="evidence" value="ECO:0007669"/>
    <property type="project" value="InterPro"/>
</dbReference>
<dbReference type="CDD" id="cd03801">
    <property type="entry name" value="GT4_PimA-like"/>
    <property type="match status" value="1"/>
</dbReference>
<evidence type="ECO:0000313" key="4">
    <source>
        <dbReference type="Proteomes" id="UP000321258"/>
    </source>
</evidence>
<organism evidence="3 4">
    <name type="scientific">Methylobacterium haplocladii</name>
    <dbReference type="NCBI Taxonomy" id="1176176"/>
    <lineage>
        <taxon>Bacteria</taxon>
        <taxon>Pseudomonadati</taxon>
        <taxon>Pseudomonadota</taxon>
        <taxon>Alphaproteobacteria</taxon>
        <taxon>Hyphomicrobiales</taxon>
        <taxon>Methylobacteriaceae</taxon>
        <taxon>Methylobacterium</taxon>
    </lineage>
</organism>
<proteinExistence type="predicted"/>
<keyword evidence="3" id="KW-0808">Transferase</keyword>
<gene>
    <name evidence="3" type="ORF">MHA02_11290</name>
</gene>
<dbReference type="PANTHER" id="PTHR45947">
    <property type="entry name" value="SULFOQUINOVOSYL TRANSFERASE SQD2"/>
    <property type="match status" value="1"/>
</dbReference>
<name>A0A512IM33_9HYPH</name>
<keyword evidence="4" id="KW-1185">Reference proteome</keyword>
<dbReference type="InterPro" id="IPR028098">
    <property type="entry name" value="Glyco_trans_4-like_N"/>
</dbReference>
<dbReference type="InterPro" id="IPR001296">
    <property type="entry name" value="Glyco_trans_1"/>
</dbReference>
<evidence type="ECO:0000259" key="1">
    <source>
        <dbReference type="Pfam" id="PF00534"/>
    </source>
</evidence>